<keyword evidence="2" id="KW-1185">Reference proteome</keyword>
<organism evidence="1 2">
    <name type="scientific">Scutellospora calospora</name>
    <dbReference type="NCBI Taxonomy" id="85575"/>
    <lineage>
        <taxon>Eukaryota</taxon>
        <taxon>Fungi</taxon>
        <taxon>Fungi incertae sedis</taxon>
        <taxon>Mucoromycota</taxon>
        <taxon>Glomeromycotina</taxon>
        <taxon>Glomeromycetes</taxon>
        <taxon>Diversisporales</taxon>
        <taxon>Gigasporaceae</taxon>
        <taxon>Scutellospora</taxon>
    </lineage>
</organism>
<protein>
    <submittedName>
        <fullName evidence="1">11063_t:CDS:1</fullName>
    </submittedName>
</protein>
<evidence type="ECO:0000313" key="2">
    <source>
        <dbReference type="Proteomes" id="UP000789860"/>
    </source>
</evidence>
<sequence length="388" mass="43009">TTLNVSGTTKGKEASPVKTLESQLYKGAVECPICFLPICTECFVQIKRPENGSLGANNSPAVCPYCVEPNFGVYYKPPTFNGIENMPVMIPNPNIPPSTSPTSSTSSLNNVSDGKARRRSISHKDSEVVTTDQIRPDWAARVLQQPLRQPPGARRPSPAAPSGSSRRIVVRPGGGNPTFVTSTTPPRRTNPPPTAAAEYGGYLAAMRMGTDLEELMVMEAIRLSLLEQDRERRERERTDSSQDEISNPSSQDEDRERREREERERTGSSQDENSDPRAGTSLPGFLCASLSNQTHVILTDRSDCPQILENIHDGARLNRLLVTSNDTFEGSNVWIRGLTWGEFYLGNKKNEEGNLLQLLHDVEQNDKTLDWIMGSDTFYDPKGIYLLK</sequence>
<feature type="non-terminal residue" evidence="1">
    <location>
        <position position="1"/>
    </location>
</feature>
<proteinExistence type="predicted"/>
<name>A0ACA9KRZ9_9GLOM</name>
<evidence type="ECO:0000313" key="1">
    <source>
        <dbReference type="EMBL" id="CAG8488400.1"/>
    </source>
</evidence>
<comment type="caution">
    <text evidence="1">The sequence shown here is derived from an EMBL/GenBank/DDBJ whole genome shotgun (WGS) entry which is preliminary data.</text>
</comment>
<gene>
    <name evidence="1" type="ORF">SCALOS_LOCUS2723</name>
</gene>
<reference evidence="1" key="1">
    <citation type="submission" date="2021-06" db="EMBL/GenBank/DDBJ databases">
        <authorList>
            <person name="Kallberg Y."/>
            <person name="Tangrot J."/>
            <person name="Rosling A."/>
        </authorList>
    </citation>
    <scope>NUCLEOTIDE SEQUENCE</scope>
    <source>
        <strain evidence="1">AU212A</strain>
    </source>
</reference>
<dbReference type="EMBL" id="CAJVPM010002557">
    <property type="protein sequence ID" value="CAG8488400.1"/>
    <property type="molecule type" value="Genomic_DNA"/>
</dbReference>
<dbReference type="Proteomes" id="UP000789860">
    <property type="component" value="Unassembled WGS sequence"/>
</dbReference>
<accession>A0ACA9KRZ9</accession>